<dbReference type="EMBL" id="JALP01000102">
    <property type="protein sequence ID" value="THG90939.1"/>
    <property type="molecule type" value="Genomic_DNA"/>
</dbReference>
<comment type="similarity">
    <text evidence="1">Belongs to the ABC transporter superfamily.</text>
</comment>
<dbReference type="EMBL" id="JX399330">
    <property type="protein sequence ID" value="AFV25753.1"/>
    <property type="molecule type" value="Genomic_DNA"/>
</dbReference>
<dbReference type="InterPro" id="IPR017871">
    <property type="entry name" value="ABC_transporter-like_CS"/>
</dbReference>
<organism evidence="7 9">
    <name type="scientific">Alkalihalobacillus alcalophilus ATCC 27647 = CGMCC 1.3604</name>
    <dbReference type="NCBI Taxonomy" id="1218173"/>
    <lineage>
        <taxon>Bacteria</taxon>
        <taxon>Bacillati</taxon>
        <taxon>Bacillota</taxon>
        <taxon>Bacilli</taxon>
        <taxon>Bacillales</taxon>
        <taxon>Bacillaceae</taxon>
        <taxon>Alkalihalobacillus</taxon>
    </lineage>
</organism>
<reference evidence="8 10" key="3">
    <citation type="submission" date="2014-01" db="EMBL/GenBank/DDBJ databases">
        <title>Draft genome sequencing of Bacillus alcalophilus CGMCC 1.3604.</title>
        <authorList>
            <person name="Yang J."/>
            <person name="Diao L."/>
            <person name="Yang S."/>
        </authorList>
    </citation>
    <scope>NUCLEOTIDE SEQUENCE [LARGE SCALE GENOMIC DNA]</scope>
    <source>
        <strain evidence="8 10">CGMCC 1.3604</strain>
    </source>
</reference>
<dbReference type="InterPro" id="IPR003593">
    <property type="entry name" value="AAA+_ATPase"/>
</dbReference>
<dbReference type="AlphaFoldDB" id="J8TSA7"/>
<dbReference type="PANTHER" id="PTHR24220">
    <property type="entry name" value="IMPORT ATP-BINDING PROTEIN"/>
    <property type="match status" value="1"/>
</dbReference>
<dbReference type="Gene3D" id="3.40.50.300">
    <property type="entry name" value="P-loop containing nucleotide triphosphate hydrolases"/>
    <property type="match status" value="1"/>
</dbReference>
<dbReference type="InterPro" id="IPR015854">
    <property type="entry name" value="ABC_transpr_LolD-like"/>
</dbReference>
<accession>J8TSA7</accession>
<evidence type="ECO:0000256" key="1">
    <source>
        <dbReference type="ARBA" id="ARBA00005417"/>
    </source>
</evidence>
<reference evidence="7 9" key="2">
    <citation type="journal article" date="2014" name="Genome Announc.">
        <title>Draft Genome Sequence of Bacillus alcalophilus AV1934, a Classic Alkaliphile Isolated from Human Feces in 1934.</title>
        <authorList>
            <person name="Attie O."/>
            <person name="Jayaprakash A."/>
            <person name="Shah H."/>
            <person name="Paulsen I.T."/>
            <person name="Morino M."/>
            <person name="Takahashi Y."/>
            <person name="Narumi I."/>
            <person name="Sachidanandam R."/>
            <person name="Satoh K."/>
            <person name="Ito M."/>
            <person name="Krulwich T.A."/>
        </authorList>
    </citation>
    <scope>NUCLEOTIDE SEQUENCE [LARGE SCALE GENOMIC DNA]</scope>
    <source>
        <strain evidence="7 9">AV1934</strain>
    </source>
</reference>
<dbReference type="OrthoDB" id="9791546at2"/>
<reference evidence="6" key="1">
    <citation type="submission" date="2012-07" db="EMBL/GenBank/DDBJ databases">
        <title>A Draft Genome for Bacillus alcalophilus strain ATCC 27647.</title>
        <authorList>
            <person name="Attie O."/>
            <person name="Jayaprakash A."/>
            <person name="Sachidanandam R."/>
            <person name="Shah H."/>
            <person name="Paulsen I."/>
            <person name="Morino M."/>
            <person name="Ito M."/>
            <person name="Krulwich T."/>
        </authorList>
    </citation>
    <scope>NUCLEOTIDE SEQUENCE</scope>
    <source>
        <strain evidence="6">ATCC 27647</strain>
    </source>
</reference>
<dbReference type="GO" id="GO:0016887">
    <property type="term" value="F:ATP hydrolysis activity"/>
    <property type="evidence" value="ECO:0007669"/>
    <property type="project" value="InterPro"/>
</dbReference>
<dbReference type="eggNOG" id="COG1136">
    <property type="taxonomic scope" value="Bacteria"/>
</dbReference>
<dbReference type="SMART" id="SM00382">
    <property type="entry name" value="AAA"/>
    <property type="match status" value="1"/>
</dbReference>
<evidence type="ECO:0000313" key="9">
    <source>
        <dbReference type="Proteomes" id="UP000002754"/>
    </source>
</evidence>
<evidence type="ECO:0000313" key="6">
    <source>
        <dbReference type="EMBL" id="AFV25753.1"/>
    </source>
</evidence>
<keyword evidence="4 7" id="KW-0067">ATP-binding</keyword>
<evidence type="ECO:0000259" key="5">
    <source>
        <dbReference type="PROSITE" id="PS50893"/>
    </source>
</evidence>
<gene>
    <name evidence="8" type="ORF">AJ85_08045</name>
    <name evidence="6" type="ORF">BalcAV1542</name>
    <name evidence="7" type="ORF">BALCAV_0209820</name>
</gene>
<dbReference type="PROSITE" id="PS00211">
    <property type="entry name" value="ABC_TRANSPORTER_1"/>
    <property type="match status" value="1"/>
</dbReference>
<evidence type="ECO:0000256" key="2">
    <source>
        <dbReference type="ARBA" id="ARBA00022448"/>
    </source>
</evidence>
<evidence type="ECO:0000313" key="7">
    <source>
        <dbReference type="EMBL" id="KGA97540.1"/>
    </source>
</evidence>
<dbReference type="Pfam" id="PF00005">
    <property type="entry name" value="ABC_tran"/>
    <property type="match status" value="1"/>
</dbReference>
<dbReference type="InterPro" id="IPR017911">
    <property type="entry name" value="MacB-like_ATP-bd"/>
</dbReference>
<dbReference type="GO" id="GO:0022857">
    <property type="term" value="F:transmembrane transporter activity"/>
    <property type="evidence" value="ECO:0007669"/>
    <property type="project" value="TreeGrafter"/>
</dbReference>
<dbReference type="EMBL" id="ALPT02000027">
    <property type="protein sequence ID" value="KGA97540.1"/>
    <property type="molecule type" value="Genomic_DNA"/>
</dbReference>
<keyword evidence="3" id="KW-0547">Nucleotide-binding</keyword>
<dbReference type="InterPro" id="IPR003439">
    <property type="entry name" value="ABC_transporter-like_ATP-bd"/>
</dbReference>
<keyword evidence="9" id="KW-1185">Reference proteome</keyword>
<dbReference type="RefSeq" id="WP_003322012.1">
    <property type="nucleotide sequence ID" value="NZ_ALPT02000027.1"/>
</dbReference>
<dbReference type="Proteomes" id="UP000002754">
    <property type="component" value="Unassembled WGS sequence"/>
</dbReference>
<dbReference type="InterPro" id="IPR027417">
    <property type="entry name" value="P-loop_NTPase"/>
</dbReference>
<dbReference type="GO" id="GO:0005524">
    <property type="term" value="F:ATP binding"/>
    <property type="evidence" value="ECO:0007669"/>
    <property type="project" value="UniProtKB-KW"/>
</dbReference>
<dbReference type="SUPFAM" id="SSF52540">
    <property type="entry name" value="P-loop containing nucleoside triphosphate hydrolases"/>
    <property type="match status" value="1"/>
</dbReference>
<evidence type="ECO:0000256" key="4">
    <source>
        <dbReference type="ARBA" id="ARBA00022840"/>
    </source>
</evidence>
<dbReference type="Proteomes" id="UP000297014">
    <property type="component" value="Unassembled WGS sequence"/>
</dbReference>
<keyword evidence="2" id="KW-0813">Transport</keyword>
<protein>
    <submittedName>
        <fullName evidence="7">ABC transporter ATP-binding protein</fullName>
    </submittedName>
    <submittedName>
        <fullName evidence="6">Efflux transporter</fullName>
    </submittedName>
</protein>
<proteinExistence type="inferred from homology"/>
<dbReference type="PROSITE" id="PS50893">
    <property type="entry name" value="ABC_TRANSPORTER_2"/>
    <property type="match status" value="1"/>
</dbReference>
<dbReference type="STRING" id="1218173.BALCAV_0209820"/>
<dbReference type="GO" id="GO:0005886">
    <property type="term" value="C:plasma membrane"/>
    <property type="evidence" value="ECO:0007669"/>
    <property type="project" value="UniProtKB-ARBA"/>
</dbReference>
<evidence type="ECO:0000256" key="3">
    <source>
        <dbReference type="ARBA" id="ARBA00022741"/>
    </source>
</evidence>
<name>J8TSA7_ALKAL</name>
<dbReference type="FunFam" id="3.40.50.300:FF:000056">
    <property type="entry name" value="Cell division ATP-binding protein FtsE"/>
    <property type="match status" value="1"/>
</dbReference>
<sequence length="232" mass="25956">MIILEDVIVKYGTNPVTIALNKISLKINQGDWITIVGSSGSGKSTLLNVVGGLLPLTSGAIQISGLDLAQLNNNEIQELRRNTISYIYQDFKLFNQYTVLENIIVPQLPYQDKKNLITKAKHLLTSVNLDHRTNHFPTQLSGGEKQRVAIARALLSEPAILLCDEPTGNLDSENTDVIMQLIKATHSKGITILFVTHDQKLIHYGNQILTMRDGNIKEHYIHETNDKKKSYK</sequence>
<evidence type="ECO:0000313" key="8">
    <source>
        <dbReference type="EMBL" id="THG90939.1"/>
    </source>
</evidence>
<feature type="domain" description="ABC transporter" evidence="5">
    <location>
        <begin position="2"/>
        <end position="232"/>
    </location>
</feature>
<dbReference type="CDD" id="cd03255">
    <property type="entry name" value="ABC_MJ0796_LolCDE_FtsE"/>
    <property type="match status" value="1"/>
</dbReference>
<evidence type="ECO:0000313" key="10">
    <source>
        <dbReference type="Proteomes" id="UP000297014"/>
    </source>
</evidence>